<keyword evidence="11" id="KW-1208">Phospholipid metabolism</keyword>
<evidence type="ECO:0000256" key="3">
    <source>
        <dbReference type="ARBA" id="ARBA00022679"/>
    </source>
</evidence>
<evidence type="ECO:0000256" key="7">
    <source>
        <dbReference type="ARBA" id="ARBA00022840"/>
    </source>
</evidence>
<name>A0A254T9I5_9BURK</name>
<keyword evidence="4" id="KW-0479">Metal-binding</keyword>
<dbReference type="AlphaFoldDB" id="A0A254T9I5"/>
<evidence type="ECO:0000313" key="14">
    <source>
        <dbReference type="Proteomes" id="UP000197535"/>
    </source>
</evidence>
<evidence type="ECO:0000256" key="4">
    <source>
        <dbReference type="ARBA" id="ARBA00022723"/>
    </source>
</evidence>
<dbReference type="InterPro" id="IPR005218">
    <property type="entry name" value="Diacylglycerol/lipid_kinase"/>
</dbReference>
<dbReference type="GO" id="GO:0005886">
    <property type="term" value="C:plasma membrane"/>
    <property type="evidence" value="ECO:0007669"/>
    <property type="project" value="TreeGrafter"/>
</dbReference>
<comment type="cofactor">
    <cofactor evidence="1">
        <name>Mg(2+)</name>
        <dbReference type="ChEBI" id="CHEBI:18420"/>
    </cofactor>
</comment>
<dbReference type="GO" id="GO:0016301">
    <property type="term" value="F:kinase activity"/>
    <property type="evidence" value="ECO:0007669"/>
    <property type="project" value="UniProtKB-KW"/>
</dbReference>
<reference evidence="13 14" key="1">
    <citation type="submission" date="2016-02" db="EMBL/GenBank/DDBJ databases">
        <authorList>
            <person name="Wen L."/>
            <person name="He K."/>
            <person name="Yang H."/>
        </authorList>
    </citation>
    <scope>NUCLEOTIDE SEQUENCE [LARGE SCALE GENOMIC DNA]</scope>
    <source>
        <strain evidence="13 14">TSA40</strain>
    </source>
</reference>
<dbReference type="Pfam" id="PF19279">
    <property type="entry name" value="YegS_C"/>
    <property type="match status" value="1"/>
</dbReference>
<gene>
    <name evidence="13" type="ORF">AYR66_07150</name>
</gene>
<dbReference type="NCBIfam" id="TIGR00147">
    <property type="entry name" value="YegS/Rv2252/BmrU family lipid kinase"/>
    <property type="match status" value="1"/>
</dbReference>
<keyword evidence="9" id="KW-0443">Lipid metabolism</keyword>
<dbReference type="Gene3D" id="2.60.200.40">
    <property type="match status" value="1"/>
</dbReference>
<dbReference type="GO" id="GO:0046872">
    <property type="term" value="F:metal ion binding"/>
    <property type="evidence" value="ECO:0007669"/>
    <property type="project" value="UniProtKB-KW"/>
</dbReference>
<keyword evidence="2" id="KW-0444">Lipid biosynthesis</keyword>
<evidence type="ECO:0000256" key="1">
    <source>
        <dbReference type="ARBA" id="ARBA00001946"/>
    </source>
</evidence>
<proteinExistence type="predicted"/>
<protein>
    <recommendedName>
        <fullName evidence="12">DAGKc domain-containing protein</fullName>
    </recommendedName>
</protein>
<dbReference type="Pfam" id="PF00781">
    <property type="entry name" value="DAGK_cat"/>
    <property type="match status" value="1"/>
</dbReference>
<evidence type="ECO:0000256" key="5">
    <source>
        <dbReference type="ARBA" id="ARBA00022741"/>
    </source>
</evidence>
<evidence type="ECO:0000256" key="9">
    <source>
        <dbReference type="ARBA" id="ARBA00023098"/>
    </source>
</evidence>
<evidence type="ECO:0000259" key="12">
    <source>
        <dbReference type="PROSITE" id="PS50146"/>
    </source>
</evidence>
<dbReference type="PANTHER" id="PTHR12358">
    <property type="entry name" value="SPHINGOSINE KINASE"/>
    <property type="match status" value="1"/>
</dbReference>
<accession>A0A254T9I5</accession>
<keyword evidence="5" id="KW-0547">Nucleotide-binding</keyword>
<dbReference type="NCBIfam" id="NF009604">
    <property type="entry name" value="PRK13057.1"/>
    <property type="match status" value="1"/>
</dbReference>
<dbReference type="GO" id="GO:0008654">
    <property type="term" value="P:phospholipid biosynthetic process"/>
    <property type="evidence" value="ECO:0007669"/>
    <property type="project" value="UniProtKB-KW"/>
</dbReference>
<dbReference type="RefSeq" id="WP_088706225.1">
    <property type="nucleotide sequence ID" value="NZ_LSTO01000001.1"/>
</dbReference>
<organism evidence="13 14">
    <name type="scientific">Noviherbaspirillum denitrificans</name>
    <dbReference type="NCBI Taxonomy" id="1968433"/>
    <lineage>
        <taxon>Bacteria</taxon>
        <taxon>Pseudomonadati</taxon>
        <taxon>Pseudomonadota</taxon>
        <taxon>Betaproteobacteria</taxon>
        <taxon>Burkholderiales</taxon>
        <taxon>Oxalobacteraceae</taxon>
        <taxon>Noviherbaspirillum</taxon>
    </lineage>
</organism>
<keyword evidence="7" id="KW-0067">ATP-binding</keyword>
<evidence type="ECO:0000313" key="13">
    <source>
        <dbReference type="EMBL" id="OWW19311.1"/>
    </source>
</evidence>
<dbReference type="SMART" id="SM00046">
    <property type="entry name" value="DAGKc"/>
    <property type="match status" value="1"/>
</dbReference>
<dbReference type="Proteomes" id="UP000197535">
    <property type="component" value="Unassembled WGS sequence"/>
</dbReference>
<evidence type="ECO:0000256" key="2">
    <source>
        <dbReference type="ARBA" id="ARBA00022516"/>
    </source>
</evidence>
<evidence type="ECO:0000256" key="8">
    <source>
        <dbReference type="ARBA" id="ARBA00022842"/>
    </source>
</evidence>
<dbReference type="PROSITE" id="PS50146">
    <property type="entry name" value="DAGK"/>
    <property type="match status" value="1"/>
</dbReference>
<evidence type="ECO:0000256" key="11">
    <source>
        <dbReference type="ARBA" id="ARBA00023264"/>
    </source>
</evidence>
<dbReference type="InterPro" id="IPR017438">
    <property type="entry name" value="ATP-NAD_kinase_N"/>
</dbReference>
<dbReference type="PANTHER" id="PTHR12358:SF106">
    <property type="entry name" value="LIPID KINASE YEGS"/>
    <property type="match status" value="1"/>
</dbReference>
<dbReference type="GO" id="GO:0005524">
    <property type="term" value="F:ATP binding"/>
    <property type="evidence" value="ECO:0007669"/>
    <property type="project" value="UniProtKB-KW"/>
</dbReference>
<keyword evidence="6" id="KW-0418">Kinase</keyword>
<evidence type="ECO:0000256" key="10">
    <source>
        <dbReference type="ARBA" id="ARBA00023209"/>
    </source>
</evidence>
<dbReference type="EMBL" id="LSTO01000001">
    <property type="protein sequence ID" value="OWW19311.1"/>
    <property type="molecule type" value="Genomic_DNA"/>
</dbReference>
<dbReference type="InterPro" id="IPR001206">
    <property type="entry name" value="Diacylglycerol_kinase_cat_dom"/>
</dbReference>
<feature type="domain" description="DAGKc" evidence="12">
    <location>
        <begin position="1"/>
        <end position="127"/>
    </location>
</feature>
<dbReference type="InterPro" id="IPR016064">
    <property type="entry name" value="NAD/diacylglycerol_kinase_sf"/>
</dbReference>
<dbReference type="OrthoDB" id="142078at2"/>
<dbReference type="SUPFAM" id="SSF111331">
    <property type="entry name" value="NAD kinase/diacylglycerol kinase-like"/>
    <property type="match status" value="1"/>
</dbReference>
<keyword evidence="14" id="KW-1185">Reference proteome</keyword>
<dbReference type="Gene3D" id="3.40.50.10330">
    <property type="entry name" value="Probable inorganic polyphosphate/atp-NAD kinase, domain 1"/>
    <property type="match status" value="1"/>
</dbReference>
<keyword evidence="3" id="KW-0808">Transferase</keyword>
<dbReference type="InterPro" id="IPR045540">
    <property type="entry name" value="YegS/DAGK_C"/>
</dbReference>
<keyword evidence="8" id="KW-0460">Magnesium</keyword>
<evidence type="ECO:0000256" key="6">
    <source>
        <dbReference type="ARBA" id="ARBA00022777"/>
    </source>
</evidence>
<dbReference type="InterPro" id="IPR050187">
    <property type="entry name" value="Lipid_Phosphate_FormReg"/>
</dbReference>
<comment type="caution">
    <text evidence="13">The sequence shown here is derived from an EMBL/GenBank/DDBJ whole genome shotgun (WGS) entry which is preliminary data.</text>
</comment>
<sequence>MPRRALLIVNRKSRNGSSDVRTVAGYLERSGMDVLPWALDRPDQVPEMIRRHAADVDLVVVGGGDGTLNAAAPALIETRLPLGVLPMGTANDLARTLQIPFDLEQASGVIGGGLLHNIDLGRVNGRYFFNAAHVGLGVHAQEHLSPDVKRRWGVFGYARSLFKALSSFRPFHADIVCDGRRKRVRSIQVSVGNGRHYGGGMTIADEASIDDRLFFLYSIEPRSVWELAKLAPAVRAGRFEDSHPVDIERGRSIRIVTSRTMAVSADGELVSRTPAEFDMIAGAVRVHVPPAYLEDRKEEPHVAQR</sequence>
<keyword evidence="10" id="KW-0594">Phospholipid biosynthesis</keyword>